<proteinExistence type="predicted"/>
<reference evidence="2" key="2">
    <citation type="submission" date="2019-02" db="EMBL/GenBank/DDBJ databases">
        <title>Opniocepnalus argus Var Kimnra genome.</title>
        <authorList>
            <person name="Zhou C."/>
            <person name="Xiao S."/>
        </authorList>
    </citation>
    <scope>NUCLEOTIDE SEQUENCE [LARGE SCALE GENOMIC DNA]</scope>
</reference>
<gene>
    <name evidence="1" type="ORF">EXN66_Car019434</name>
</gene>
<dbReference type="EMBL" id="CM015730">
    <property type="protein sequence ID" value="KAF3703746.1"/>
    <property type="molecule type" value="Genomic_DNA"/>
</dbReference>
<evidence type="ECO:0000313" key="1">
    <source>
        <dbReference type="EMBL" id="KAF3703746.1"/>
    </source>
</evidence>
<dbReference type="AlphaFoldDB" id="A0A6G1QNU0"/>
<reference evidence="1 2" key="1">
    <citation type="submission" date="2019-02" db="EMBL/GenBank/DDBJ databases">
        <title>Opniocepnalus argus genome.</title>
        <authorList>
            <person name="Zhou C."/>
            <person name="Xiao S."/>
        </authorList>
    </citation>
    <scope>NUCLEOTIDE SEQUENCE [LARGE SCALE GENOMIC DNA]</scope>
    <source>
        <strain evidence="1">OARG1902GOOAL</strain>
        <tissue evidence="1">Muscle</tissue>
    </source>
</reference>
<organism evidence="1 2">
    <name type="scientific">Channa argus</name>
    <name type="common">Northern snakehead</name>
    <name type="synonym">Ophicephalus argus</name>
    <dbReference type="NCBI Taxonomy" id="215402"/>
    <lineage>
        <taxon>Eukaryota</taxon>
        <taxon>Metazoa</taxon>
        <taxon>Chordata</taxon>
        <taxon>Craniata</taxon>
        <taxon>Vertebrata</taxon>
        <taxon>Euteleostomi</taxon>
        <taxon>Actinopterygii</taxon>
        <taxon>Neopterygii</taxon>
        <taxon>Teleostei</taxon>
        <taxon>Neoteleostei</taxon>
        <taxon>Acanthomorphata</taxon>
        <taxon>Anabantaria</taxon>
        <taxon>Anabantiformes</taxon>
        <taxon>Channoidei</taxon>
        <taxon>Channidae</taxon>
        <taxon>Channa</taxon>
    </lineage>
</organism>
<name>A0A6G1QNU0_CHAAH</name>
<dbReference type="Proteomes" id="UP000503349">
    <property type="component" value="Chromosome 19"/>
</dbReference>
<accession>A0A6G1QNU0</accession>
<sequence length="217" mass="24934">MRNSFGFSSTSDRWGNREEVKEEVENLCGKKEVTVCQSNYLPRPRPLPILRIAGRESELLRTARMCCDMRNSICHELMLFSALKSPHVLASWGICHSMTMAGRQIPLHVLGPASRLLRVECFLERAHMMGWCCSGIGRAMALLALMFPLWEKGCWGLNPNRGDLEKSPHSDPDPWEVLNRHKRSWVWNQFFVLEEYTGNEPLYVGKETLRGLTSDHF</sequence>
<keyword evidence="2" id="KW-1185">Reference proteome</keyword>
<evidence type="ECO:0000313" key="2">
    <source>
        <dbReference type="Proteomes" id="UP000503349"/>
    </source>
</evidence>
<protein>
    <submittedName>
        <fullName evidence="1">Cadherin-20 F-cadherin</fullName>
    </submittedName>
</protein>